<dbReference type="AlphaFoldDB" id="A0A370QK46"/>
<dbReference type="GO" id="GO:0016491">
    <property type="term" value="F:oxidoreductase activity"/>
    <property type="evidence" value="ECO:0007669"/>
    <property type="project" value="TreeGrafter"/>
</dbReference>
<gene>
    <name evidence="3" type="ORF">C8D94_101565</name>
</gene>
<keyword evidence="4" id="KW-1185">Reference proteome</keyword>
<dbReference type="InterPro" id="IPR051829">
    <property type="entry name" value="Multiheme_Cytochr_ET"/>
</dbReference>
<dbReference type="Proteomes" id="UP000255317">
    <property type="component" value="Unassembled WGS sequence"/>
</dbReference>
<dbReference type="PANTHER" id="PTHR35038">
    <property type="entry name" value="DISSIMILATORY SULFITE REDUCTASE SIRA"/>
    <property type="match status" value="1"/>
</dbReference>
<dbReference type="Gene3D" id="3.90.10.10">
    <property type="entry name" value="Cytochrome C3"/>
    <property type="match status" value="6"/>
</dbReference>
<reference evidence="3 4" key="1">
    <citation type="submission" date="2018-07" db="EMBL/GenBank/DDBJ databases">
        <title>Genomic Encyclopedia of Type Strains, Phase IV (KMG-IV): sequencing the most valuable type-strain genomes for metagenomic binning, comparative biology and taxonomic classification.</title>
        <authorList>
            <person name="Goeker M."/>
        </authorList>
    </citation>
    <scope>NUCLEOTIDE SEQUENCE [LARGE SCALE GENOMIC DNA]</scope>
    <source>
        <strain evidence="3 4">DSM 101478</strain>
    </source>
</reference>
<dbReference type="EMBL" id="QRAO01000001">
    <property type="protein sequence ID" value="RDK88689.1"/>
    <property type="molecule type" value="Genomic_DNA"/>
</dbReference>
<dbReference type="SUPFAM" id="SSF48695">
    <property type="entry name" value="Multiheme cytochromes"/>
    <property type="match status" value="1"/>
</dbReference>
<sequence>MQRLSFIALFLCFTSFLWGQSPHGSNLKIDCASCHNPGGWEIDFETLKFDHSTTNFELEGTHELVDCKSCHTDLVFDQAPTDCFSCHTDVHAQSVGNDCVRCHTTDNWLVFEIPEIHEQNGFPLIGAHSNLSCVECHTLESSLIFNRLGNECIECHRDDYFATQSPNHAIAGFSTDCIECHDPLGFGWDGAGILHDFFPLTKGHDIQDCSACHDVSNFGNISSDCFACHMEDYAMAQNPNHQSGNFPTDCAQCHTTDIGWMPATINHDFFPLTLGHDIQDCNACHQNGNFNNTPTDCFACHMDDYAGTTNPNHQAAGFPTDCASCHSTNPGWMPAVLNHDFFPLTLGHDIQDCNACHENGNFNNTPTDCFACHMDDYAGTTNPNHQAAGFPTDCASCHTTNPGWMPATFDHDNMYFPIYSGKHDDVWTSCTDCHMVTNNFSIFDCLNCHPAGEMADEHEDVNGYVYESNACFQCHPTGEE</sequence>
<evidence type="ECO:0000313" key="3">
    <source>
        <dbReference type="EMBL" id="RDK88689.1"/>
    </source>
</evidence>
<dbReference type="InterPro" id="IPR036280">
    <property type="entry name" value="Multihaem_cyt_sf"/>
</dbReference>
<proteinExistence type="predicted"/>
<organism evidence="3 4">
    <name type="scientific">Marinirhabdus gelatinilytica</name>
    <dbReference type="NCBI Taxonomy" id="1703343"/>
    <lineage>
        <taxon>Bacteria</taxon>
        <taxon>Pseudomonadati</taxon>
        <taxon>Bacteroidota</taxon>
        <taxon>Flavobacteriia</taxon>
        <taxon>Flavobacteriales</taxon>
        <taxon>Flavobacteriaceae</taxon>
    </lineage>
</organism>
<keyword evidence="1 2" id="KW-0732">Signal</keyword>
<feature type="signal peptide" evidence="2">
    <location>
        <begin position="1"/>
        <end position="19"/>
    </location>
</feature>
<evidence type="ECO:0000256" key="1">
    <source>
        <dbReference type="ARBA" id="ARBA00022729"/>
    </source>
</evidence>
<name>A0A370QK46_9FLAO</name>
<evidence type="ECO:0000313" key="4">
    <source>
        <dbReference type="Proteomes" id="UP000255317"/>
    </source>
</evidence>
<accession>A0A370QK46</accession>
<protein>
    <submittedName>
        <fullName evidence="3">Uncharacterized protein</fullName>
    </submittedName>
</protein>
<feature type="chain" id="PRO_5016629251" evidence="2">
    <location>
        <begin position="20"/>
        <end position="480"/>
    </location>
</feature>
<dbReference type="PANTHER" id="PTHR35038:SF8">
    <property type="entry name" value="C-TYPE POLYHEME CYTOCHROME OMCC"/>
    <property type="match status" value="1"/>
</dbReference>
<evidence type="ECO:0000256" key="2">
    <source>
        <dbReference type="SAM" id="SignalP"/>
    </source>
</evidence>
<comment type="caution">
    <text evidence="3">The sequence shown here is derived from an EMBL/GenBank/DDBJ whole genome shotgun (WGS) entry which is preliminary data.</text>
</comment>